<keyword evidence="1" id="KW-0812">Transmembrane</keyword>
<evidence type="ECO:0000259" key="2">
    <source>
        <dbReference type="Pfam" id="PF07811"/>
    </source>
</evidence>
<keyword evidence="4" id="KW-1185">Reference proteome</keyword>
<dbReference type="Proteomes" id="UP001379235">
    <property type="component" value="Unassembled WGS sequence"/>
</dbReference>
<keyword evidence="1" id="KW-1133">Transmembrane helix</keyword>
<dbReference type="Pfam" id="PF07811">
    <property type="entry name" value="TadE"/>
    <property type="match status" value="1"/>
</dbReference>
<keyword evidence="1" id="KW-0472">Membrane</keyword>
<accession>A0ABU8S4W5</accession>
<dbReference type="RefSeq" id="WP_339964713.1">
    <property type="nucleotide sequence ID" value="NZ_JBBHJY010000001.1"/>
</dbReference>
<comment type="caution">
    <text evidence="3">The sequence shown here is derived from an EMBL/GenBank/DDBJ whole genome shotgun (WGS) entry which is preliminary data.</text>
</comment>
<feature type="domain" description="TadE-like" evidence="2">
    <location>
        <begin position="15"/>
        <end position="57"/>
    </location>
</feature>
<organism evidence="3 4">
    <name type="scientific">Novosphingobium aquae</name>
    <dbReference type="NCBI Taxonomy" id="3133435"/>
    <lineage>
        <taxon>Bacteria</taxon>
        <taxon>Pseudomonadati</taxon>
        <taxon>Pseudomonadota</taxon>
        <taxon>Alphaproteobacteria</taxon>
        <taxon>Sphingomonadales</taxon>
        <taxon>Sphingomonadaceae</taxon>
        <taxon>Novosphingobium</taxon>
    </lineage>
</organism>
<name>A0ABU8S4W5_9SPHN</name>
<evidence type="ECO:0000313" key="4">
    <source>
        <dbReference type="Proteomes" id="UP001379235"/>
    </source>
</evidence>
<dbReference type="EMBL" id="JBBHJY010000001">
    <property type="protein sequence ID" value="MEJ6008998.1"/>
    <property type="molecule type" value="Genomic_DNA"/>
</dbReference>
<evidence type="ECO:0000256" key="1">
    <source>
        <dbReference type="SAM" id="Phobius"/>
    </source>
</evidence>
<sequence length="144" mass="15708">MIKRTTLGIVRDASGSVAIEFALLIPVLITMMLGVFQIGITMNSYNAMRSASADIARYTVVQYQNGSFRDTNDLTTTARTMATSAPYMLDTSRLTISVSRPETQRVAGTTELSVSIRYNAPSVMNLIGVSDIPLSYSQPVFLVE</sequence>
<reference evidence="3 4" key="1">
    <citation type="submission" date="2024-03" db="EMBL/GenBank/DDBJ databases">
        <authorList>
            <person name="Jo J.-H."/>
        </authorList>
    </citation>
    <scope>NUCLEOTIDE SEQUENCE [LARGE SCALE GENOMIC DNA]</scope>
    <source>
        <strain evidence="3 4">AS3R-12</strain>
    </source>
</reference>
<feature type="transmembrane region" description="Helical" evidence="1">
    <location>
        <begin position="21"/>
        <end position="40"/>
    </location>
</feature>
<evidence type="ECO:0000313" key="3">
    <source>
        <dbReference type="EMBL" id="MEJ6008998.1"/>
    </source>
</evidence>
<proteinExistence type="predicted"/>
<dbReference type="InterPro" id="IPR012495">
    <property type="entry name" value="TadE-like_dom"/>
</dbReference>
<gene>
    <name evidence="3" type="ORF">WG900_03585</name>
</gene>
<protein>
    <submittedName>
        <fullName evidence="3">TadE/TadG family type IV pilus assembly protein</fullName>
    </submittedName>
</protein>